<dbReference type="EC" id="2.1.1.-" evidence="2"/>
<keyword evidence="3" id="KW-1185">Reference proteome</keyword>
<feature type="region of interest" description="Disordered" evidence="1">
    <location>
        <begin position="1"/>
        <end position="25"/>
    </location>
</feature>
<dbReference type="InterPro" id="IPR006764">
    <property type="entry name" value="SAM_dep_MeTrfase_SAV2177_type"/>
</dbReference>
<evidence type="ECO:0000313" key="3">
    <source>
        <dbReference type="Proteomes" id="UP001595698"/>
    </source>
</evidence>
<dbReference type="Pfam" id="PF04672">
    <property type="entry name" value="Methyltransf_19"/>
    <property type="match status" value="1"/>
</dbReference>
<name>A0ABV8F3J6_9ACTN</name>
<accession>A0ABV8F3J6</accession>
<dbReference type="EMBL" id="JBHSBC010000022">
    <property type="protein sequence ID" value="MFC3983056.1"/>
    <property type="molecule type" value="Genomic_DNA"/>
</dbReference>
<dbReference type="PIRSF" id="PIRSF017393">
    <property type="entry name" value="MTase_SAV2177"/>
    <property type="match status" value="1"/>
</dbReference>
<gene>
    <name evidence="2" type="ORF">ACFOYY_23190</name>
</gene>
<evidence type="ECO:0000313" key="2">
    <source>
        <dbReference type="EMBL" id="MFC3983056.1"/>
    </source>
</evidence>
<protein>
    <submittedName>
        <fullName evidence="2">SAM-dependent methyltransferase</fullName>
        <ecNumber evidence="2">2.1.1.-</ecNumber>
    </submittedName>
</protein>
<dbReference type="GO" id="GO:0032259">
    <property type="term" value="P:methylation"/>
    <property type="evidence" value="ECO:0007669"/>
    <property type="project" value="UniProtKB-KW"/>
</dbReference>
<keyword evidence="2" id="KW-0808">Transferase</keyword>
<dbReference type="Proteomes" id="UP001595698">
    <property type="component" value="Unassembled WGS sequence"/>
</dbReference>
<dbReference type="GO" id="GO:0008168">
    <property type="term" value="F:methyltransferase activity"/>
    <property type="evidence" value="ECO:0007669"/>
    <property type="project" value="UniProtKB-KW"/>
</dbReference>
<reference evidence="3" key="1">
    <citation type="journal article" date="2019" name="Int. J. Syst. Evol. Microbiol.">
        <title>The Global Catalogue of Microorganisms (GCM) 10K type strain sequencing project: providing services to taxonomists for standard genome sequencing and annotation.</title>
        <authorList>
            <consortium name="The Broad Institute Genomics Platform"/>
            <consortium name="The Broad Institute Genome Sequencing Center for Infectious Disease"/>
            <person name="Wu L."/>
            <person name="Ma J."/>
        </authorList>
    </citation>
    <scope>NUCLEOTIDE SEQUENCE [LARGE SCALE GENOMIC DNA]</scope>
    <source>
        <strain evidence="3">TBRC 7912</strain>
    </source>
</reference>
<dbReference type="InterPro" id="IPR029063">
    <property type="entry name" value="SAM-dependent_MTases_sf"/>
</dbReference>
<dbReference type="RefSeq" id="WP_386191907.1">
    <property type="nucleotide sequence ID" value="NZ_JBHSBC010000022.1"/>
</dbReference>
<sequence>MDGEDLPGHPGPPDSRRRDTTADGPTVARLYNAYLDSEGTDAVDHEAADDLLRRAPDLKPVARANREFLARAVGYLAGESGIDQFVDLGTGLPTHPNVHQVARERRPQARVVYVDNDPAVFERGRTVLDDGERTAMIQADIRRPWTVIDDPRTRLLIDWSRPVAVLMSSVLHFLTSPEPIVAAFREVMTPGSHLVISHATDTTSRADGVMEIQRLYRSAGLTVEIRPRRRIEELFSGLALVAPGLVPASYWRPEAEIPPEQQGDRVWMLAGVARVRDR</sequence>
<evidence type="ECO:0000256" key="1">
    <source>
        <dbReference type="SAM" id="MobiDB-lite"/>
    </source>
</evidence>
<proteinExistence type="predicted"/>
<keyword evidence="2" id="KW-0489">Methyltransferase</keyword>
<dbReference type="SUPFAM" id="SSF53335">
    <property type="entry name" value="S-adenosyl-L-methionine-dependent methyltransferases"/>
    <property type="match status" value="1"/>
</dbReference>
<dbReference type="Gene3D" id="3.40.50.150">
    <property type="entry name" value="Vaccinia Virus protein VP39"/>
    <property type="match status" value="1"/>
</dbReference>
<comment type="caution">
    <text evidence="2">The sequence shown here is derived from an EMBL/GenBank/DDBJ whole genome shotgun (WGS) entry which is preliminary data.</text>
</comment>
<organism evidence="2 3">
    <name type="scientific">Streptosporangium jomthongense</name>
    <dbReference type="NCBI Taxonomy" id="1193683"/>
    <lineage>
        <taxon>Bacteria</taxon>
        <taxon>Bacillati</taxon>
        <taxon>Actinomycetota</taxon>
        <taxon>Actinomycetes</taxon>
        <taxon>Streptosporangiales</taxon>
        <taxon>Streptosporangiaceae</taxon>
        <taxon>Streptosporangium</taxon>
    </lineage>
</organism>